<organism evidence="1 2">
    <name type="scientific">Pseudomyxococcus hansupus</name>
    <dbReference type="NCBI Taxonomy" id="1297742"/>
    <lineage>
        <taxon>Bacteria</taxon>
        <taxon>Pseudomonadati</taxon>
        <taxon>Myxococcota</taxon>
        <taxon>Myxococcia</taxon>
        <taxon>Myxococcales</taxon>
        <taxon>Cystobacterineae</taxon>
        <taxon>Myxococcaceae</taxon>
        <taxon>Pseudomyxococcus</taxon>
    </lineage>
</organism>
<dbReference type="KEGG" id="mym:A176_004701"/>
<evidence type="ECO:0000313" key="2">
    <source>
        <dbReference type="Proteomes" id="UP000009026"/>
    </source>
</evidence>
<dbReference type="Proteomes" id="UP000009026">
    <property type="component" value="Chromosome"/>
</dbReference>
<accession>A0A0H4WYB4</accession>
<gene>
    <name evidence="1" type="ORF">A176_004701</name>
</gene>
<reference evidence="1 2" key="1">
    <citation type="journal article" date="2016" name="PLoS ONE">
        <title>Complete Genome Sequence and Comparative Genomics of a Novel Myxobacterium Myxococcus hansupus.</title>
        <authorList>
            <person name="Sharma G."/>
            <person name="Narwani T."/>
            <person name="Subramanian S."/>
        </authorList>
    </citation>
    <scope>NUCLEOTIDE SEQUENCE [LARGE SCALE GENOMIC DNA]</scope>
    <source>
        <strain evidence="2">mixupus</strain>
    </source>
</reference>
<protein>
    <submittedName>
        <fullName evidence="1">Uncharacterized protein</fullName>
    </submittedName>
</protein>
<dbReference type="PATRIC" id="fig|1297742.4.peg.4746"/>
<proteinExistence type="predicted"/>
<sequence length="115" mass="11907">MTFATTAVANPISSAPQALCDNSARPAPGDLGEEASAGMCFETFCDDDFHCQSACPSAQTAACVNNVCEYTYRTGGGPGGGGPGPLCHAMLCSDDYHCQCRGHQGYCGSDNVCYF</sequence>
<evidence type="ECO:0000313" key="1">
    <source>
        <dbReference type="EMBL" id="AKQ67789.1"/>
    </source>
</evidence>
<name>A0A0H4WYB4_9BACT</name>
<dbReference type="AlphaFoldDB" id="A0A0H4WYB4"/>
<keyword evidence="2" id="KW-1185">Reference proteome</keyword>
<dbReference type="EMBL" id="CP012109">
    <property type="protein sequence ID" value="AKQ67789.1"/>
    <property type="molecule type" value="Genomic_DNA"/>
</dbReference>